<dbReference type="AlphaFoldDB" id="A0A7G9T4L4"/>
<sequence>MEKFCQSCAMPLTTDNRGTNQDGTLSNTYCHYCFQDGQFTQPDLSFEEMLVIGKKGLDANEMSAIKKFILKASYPMMLKKVSRFK</sequence>
<dbReference type="KEGG" id="wdi:H9L19_06545"/>
<dbReference type="Pfam" id="PF12674">
    <property type="entry name" value="Zn_ribbon_2"/>
    <property type="match status" value="1"/>
</dbReference>
<dbReference type="InterPro" id="IPR025868">
    <property type="entry name" value="Zn_ribbon_dom_put"/>
</dbReference>
<name>A0A7G9T4L4_9LACO</name>
<organism evidence="2 3">
    <name type="scientific">Weissella diestrammenae</name>
    <dbReference type="NCBI Taxonomy" id="1162633"/>
    <lineage>
        <taxon>Bacteria</taxon>
        <taxon>Bacillati</taxon>
        <taxon>Bacillota</taxon>
        <taxon>Bacilli</taxon>
        <taxon>Lactobacillales</taxon>
        <taxon>Lactobacillaceae</taxon>
        <taxon>Weissella</taxon>
    </lineage>
</organism>
<dbReference type="Proteomes" id="UP000515800">
    <property type="component" value="Chromosome"/>
</dbReference>
<proteinExistence type="predicted"/>
<gene>
    <name evidence="2" type="ORF">H9L19_06545</name>
</gene>
<accession>A0A7G9T4L4</accession>
<dbReference type="RefSeq" id="WP_187528874.1">
    <property type="nucleotide sequence ID" value="NZ_CP060724.1"/>
</dbReference>
<keyword evidence="3" id="KW-1185">Reference proteome</keyword>
<feature type="domain" description="Putative zinc ribbon" evidence="1">
    <location>
        <begin position="4"/>
        <end position="84"/>
    </location>
</feature>
<evidence type="ECO:0000259" key="1">
    <source>
        <dbReference type="Pfam" id="PF12674"/>
    </source>
</evidence>
<evidence type="ECO:0000313" key="3">
    <source>
        <dbReference type="Proteomes" id="UP000515800"/>
    </source>
</evidence>
<dbReference type="EMBL" id="CP060724">
    <property type="protein sequence ID" value="QNN75039.1"/>
    <property type="molecule type" value="Genomic_DNA"/>
</dbReference>
<protein>
    <submittedName>
        <fullName evidence="2">Zinc ribbon domain-containing protein</fullName>
    </submittedName>
</protein>
<evidence type="ECO:0000313" key="2">
    <source>
        <dbReference type="EMBL" id="QNN75039.1"/>
    </source>
</evidence>
<reference evidence="2 3" key="1">
    <citation type="submission" date="2020-08" db="EMBL/GenBank/DDBJ databases">
        <title>Genome sequence of Weissella diestrammenae KACC 16890T.</title>
        <authorList>
            <person name="Hyun D.-W."/>
            <person name="Bae J.-W."/>
        </authorList>
    </citation>
    <scope>NUCLEOTIDE SEQUENCE [LARGE SCALE GENOMIC DNA]</scope>
    <source>
        <strain evidence="2 3">KACC 16890</strain>
    </source>
</reference>